<dbReference type="InterPro" id="IPR001781">
    <property type="entry name" value="Znf_LIM"/>
</dbReference>
<dbReference type="GO" id="GO:0016255">
    <property type="term" value="P:attachment of GPI anchor to protein"/>
    <property type="evidence" value="ECO:0007669"/>
    <property type="project" value="InterPro"/>
</dbReference>
<feature type="region of interest" description="Disordered" evidence="11">
    <location>
        <begin position="388"/>
        <end position="420"/>
    </location>
</feature>
<comment type="similarity">
    <text evidence="3">Belongs to the PIGU family.</text>
</comment>
<evidence type="ECO:0000256" key="7">
    <source>
        <dbReference type="ARBA" id="ARBA00022824"/>
    </source>
</evidence>
<evidence type="ECO:0000256" key="10">
    <source>
        <dbReference type="ARBA" id="ARBA00023136"/>
    </source>
</evidence>
<gene>
    <name evidence="14" type="ORF">FOZ60_008554</name>
</gene>
<evidence type="ECO:0000256" key="8">
    <source>
        <dbReference type="ARBA" id="ARBA00022833"/>
    </source>
</evidence>
<sequence length="968" mass="107501">MTKLIRDPGYAEPARAFSIVATCNSLTFNVPEDTQVDITKLELSRLGQDYCMMEDYTVHRAGRVVVCLGLRSGTNHLLYAYNEKEDVVVMLAQAMTKEKKIPKSIRFGINTRLYFGRDHLKLCDEALKLLLVHVPGEYLWSDTWSYRFWRGMFSLGLFALPHKETILIPHPRERYCVDLPSNPEAWVRGKKLRKYANSFQLSVNMDFEMDLTLCALYHEKVNQGTWLDDRCLDVLLMMREDPGGPQDLRFVAWELRDVATGNIAALSMGFILGSVFHDFTASTPIRDHRSAGRILLQVEGHMLTLLGVKLWYLGFPMPYMRETLDDLGGRCVPRAEFITKWHEFSRTPLPRAADNVSSVKLIKSEIAAGVTSVCTVLIITIRPGSLMASSSDTPTKASPTISTPCGKIIHHNDDDDEPPLSIADRMKLFERAPPSEAASKGLPKAPSVAPKTPSLARSLGGGRDHCFVCECSSATPHSVSFPSPGTKAVYANDTQFRVDGEVYHQHCFKCSSCDVQLNLSRELVPWTGGWPGSLQQLLQNEFYKNNSYTRGGPAAAAANNTNRRRSDQQQASGEVKEERSDFSATALLLFAALGSPPLLRQSPELNSPINDYERLQEALAASASADPYAASLFHQPPLVLLTFSTASHILPPPWSALVIIAAVDVLCAYFLYLASRKSLFIPCAYLFNPISILSCLSLSGQGIQMALVAGCLCPGLTGCLCIATLAYVRCNPLLPFALVFSKSAMECSRSKPTLWRTILCNSLAIGTYYISLLVASYIAMGGSWDGLWASIRGTVIDPFLMSELQPNIGLHWYIFTEVFPRFYALFLFVFQMLPLVHVLPLYFRLGGLRRGVCSPRGDCDVDDDPRIPSLGMVLRCHTWSVMALTVLFQPYPTALDFTLLSALLLLHFDDLTAVKTFTQLYEDGPSNEAKPEPRQEPNNYEQYMILFPCSWHANLGTPSGDDLVVVGA</sequence>
<comment type="subcellular location">
    <subcellularLocation>
        <location evidence="1">Endoplasmic reticulum membrane</location>
        <topology evidence="1">Multi-pass membrane protein</topology>
    </subcellularLocation>
</comment>
<feature type="transmembrane region" description="Helical" evidence="12">
    <location>
        <begin position="822"/>
        <end position="843"/>
    </location>
</feature>
<feature type="domain" description="LIM zinc-binding" evidence="13">
    <location>
        <begin position="488"/>
        <end position="518"/>
    </location>
</feature>
<dbReference type="GO" id="GO:0046872">
    <property type="term" value="F:metal ion binding"/>
    <property type="evidence" value="ECO:0007669"/>
    <property type="project" value="UniProtKB-KW"/>
</dbReference>
<dbReference type="EMBL" id="JABANP010000342">
    <property type="protein sequence ID" value="KAF4683859.1"/>
    <property type="molecule type" value="Genomic_DNA"/>
</dbReference>
<dbReference type="OrthoDB" id="549017at2759"/>
<evidence type="ECO:0000259" key="13">
    <source>
        <dbReference type="Pfam" id="PF00412"/>
    </source>
</evidence>
<feature type="transmembrane region" description="Helical" evidence="12">
    <location>
        <begin position="705"/>
        <end position="728"/>
    </location>
</feature>
<reference evidence="14 15" key="1">
    <citation type="submission" date="2020-04" db="EMBL/GenBank/DDBJ databases">
        <title>Perkinsus olseni comparative genomics.</title>
        <authorList>
            <person name="Bogema D.R."/>
        </authorList>
    </citation>
    <scope>NUCLEOTIDE SEQUENCE [LARGE SCALE GENOMIC DNA]</scope>
    <source>
        <strain evidence="14">00978-12</strain>
    </source>
</reference>
<keyword evidence="4" id="KW-0337">GPI-anchor biosynthesis</keyword>
<comment type="pathway">
    <text evidence="2">Glycolipid biosynthesis; glycosylphosphatidylinositol-anchor biosynthesis.</text>
</comment>
<accession>A0A7J6NJ21</accession>
<dbReference type="Proteomes" id="UP000541610">
    <property type="component" value="Unassembled WGS sequence"/>
</dbReference>
<dbReference type="InterPro" id="IPR016181">
    <property type="entry name" value="Acyl_CoA_acyltransferase"/>
</dbReference>
<dbReference type="PANTHER" id="PTHR13121:SF0">
    <property type="entry name" value="PHOSPHATIDYLINOSITOL GLYCAN ANCHOR BIOSYNTHESIS CLASS U PROTEIN"/>
    <property type="match status" value="1"/>
</dbReference>
<dbReference type="PANTHER" id="PTHR13121">
    <property type="entry name" value="GPI TRANSAMIDASE COMPONENT PIG-U"/>
    <property type="match status" value="1"/>
</dbReference>
<dbReference type="AlphaFoldDB" id="A0A7J6NJ21"/>
<evidence type="ECO:0000256" key="3">
    <source>
        <dbReference type="ARBA" id="ARBA00010026"/>
    </source>
</evidence>
<keyword evidence="7" id="KW-0256">Endoplasmic reticulum</keyword>
<evidence type="ECO:0000256" key="9">
    <source>
        <dbReference type="ARBA" id="ARBA00022989"/>
    </source>
</evidence>
<keyword evidence="6" id="KW-0479">Metal-binding</keyword>
<evidence type="ECO:0000313" key="14">
    <source>
        <dbReference type="EMBL" id="KAF4683859.1"/>
    </source>
</evidence>
<evidence type="ECO:0000256" key="2">
    <source>
        <dbReference type="ARBA" id="ARBA00004687"/>
    </source>
</evidence>
<evidence type="ECO:0000256" key="6">
    <source>
        <dbReference type="ARBA" id="ARBA00022723"/>
    </source>
</evidence>
<evidence type="ECO:0000313" key="15">
    <source>
        <dbReference type="Proteomes" id="UP000541610"/>
    </source>
</evidence>
<comment type="caution">
    <text evidence="14">The sequence shown here is derived from an EMBL/GenBank/DDBJ whole genome shotgun (WGS) entry which is preliminary data.</text>
</comment>
<dbReference type="InterPro" id="IPR042203">
    <property type="entry name" value="Leu/Phe-tRNA_Trfase_C"/>
</dbReference>
<dbReference type="GO" id="GO:0042765">
    <property type="term" value="C:GPI-anchor transamidase complex"/>
    <property type="evidence" value="ECO:0007669"/>
    <property type="project" value="InterPro"/>
</dbReference>
<feature type="transmembrane region" description="Helical" evidence="12">
    <location>
        <begin position="679"/>
        <end position="699"/>
    </location>
</feature>
<dbReference type="GO" id="GO:0006506">
    <property type="term" value="P:GPI anchor biosynthetic process"/>
    <property type="evidence" value="ECO:0007669"/>
    <property type="project" value="UniProtKB-UniPathway"/>
</dbReference>
<dbReference type="Pfam" id="PF06728">
    <property type="entry name" value="PIG-U"/>
    <property type="match status" value="1"/>
</dbReference>
<proteinExistence type="inferred from homology"/>
<keyword evidence="8" id="KW-0862">Zinc</keyword>
<dbReference type="Gene3D" id="2.10.110.10">
    <property type="entry name" value="Cysteine Rich Protein"/>
    <property type="match status" value="1"/>
</dbReference>
<dbReference type="Gene3D" id="3.40.630.70">
    <property type="entry name" value="Leucyl/phenylalanyl-tRNA-protein transferase, C-terminal domain"/>
    <property type="match status" value="1"/>
</dbReference>
<protein>
    <recommendedName>
        <fullName evidence="13">LIM zinc-binding domain-containing protein</fullName>
    </recommendedName>
</protein>
<keyword evidence="9 12" id="KW-1133">Transmembrane helix</keyword>
<feature type="region of interest" description="Disordered" evidence="11">
    <location>
        <begin position="553"/>
        <end position="576"/>
    </location>
</feature>
<feature type="transmembrane region" description="Helical" evidence="12">
    <location>
        <begin position="654"/>
        <end position="672"/>
    </location>
</feature>
<keyword evidence="5 12" id="KW-0812">Transmembrane</keyword>
<dbReference type="InterPro" id="IPR009600">
    <property type="entry name" value="PIG-U"/>
</dbReference>
<feature type="compositionally biased region" description="Polar residues" evidence="11">
    <location>
        <begin position="388"/>
        <end position="403"/>
    </location>
</feature>
<dbReference type="UniPathway" id="UPA00196"/>
<dbReference type="Pfam" id="PF00412">
    <property type="entry name" value="LIM"/>
    <property type="match status" value="1"/>
</dbReference>
<dbReference type="SUPFAM" id="SSF55729">
    <property type="entry name" value="Acyl-CoA N-acyltransferases (Nat)"/>
    <property type="match status" value="1"/>
</dbReference>
<evidence type="ECO:0000256" key="5">
    <source>
        <dbReference type="ARBA" id="ARBA00022692"/>
    </source>
</evidence>
<evidence type="ECO:0000256" key="4">
    <source>
        <dbReference type="ARBA" id="ARBA00022502"/>
    </source>
</evidence>
<evidence type="ECO:0000256" key="1">
    <source>
        <dbReference type="ARBA" id="ARBA00004477"/>
    </source>
</evidence>
<organism evidence="14 15">
    <name type="scientific">Perkinsus olseni</name>
    <name type="common">Perkinsus atlanticus</name>
    <dbReference type="NCBI Taxonomy" id="32597"/>
    <lineage>
        <taxon>Eukaryota</taxon>
        <taxon>Sar</taxon>
        <taxon>Alveolata</taxon>
        <taxon>Perkinsozoa</taxon>
        <taxon>Perkinsea</taxon>
        <taxon>Perkinsida</taxon>
        <taxon>Perkinsidae</taxon>
        <taxon>Perkinsus</taxon>
    </lineage>
</organism>
<name>A0A7J6NJ21_PEROL</name>
<evidence type="ECO:0000256" key="11">
    <source>
        <dbReference type="SAM" id="MobiDB-lite"/>
    </source>
</evidence>
<feature type="transmembrane region" description="Helical" evidence="12">
    <location>
        <begin position="758"/>
        <end position="780"/>
    </location>
</feature>
<keyword evidence="10 12" id="KW-0472">Membrane</keyword>
<feature type="region of interest" description="Disordered" evidence="11">
    <location>
        <begin position="434"/>
        <end position="455"/>
    </location>
</feature>
<evidence type="ECO:0000256" key="12">
    <source>
        <dbReference type="SAM" id="Phobius"/>
    </source>
</evidence>